<keyword evidence="1" id="KW-0812">Transmembrane</keyword>
<keyword evidence="3" id="KW-1185">Reference proteome</keyword>
<keyword evidence="1" id="KW-1133">Transmembrane helix</keyword>
<evidence type="ECO:0000313" key="3">
    <source>
        <dbReference type="Proteomes" id="UP000322075"/>
    </source>
</evidence>
<sequence>MMKLKLIPEWKRAWKFASIRWNLLGVLAMGVIEFLNQTWQTLPPDIRDNLPHASKIAMVLFVLSIIGRMFKKKEATDGD</sequence>
<evidence type="ECO:0000256" key="1">
    <source>
        <dbReference type="SAM" id="Phobius"/>
    </source>
</evidence>
<dbReference type="Proteomes" id="UP000322075">
    <property type="component" value="Segment"/>
</dbReference>
<dbReference type="InterPro" id="IPR057700">
    <property type="entry name" value="DUF7940"/>
</dbReference>
<reference evidence="2" key="1">
    <citation type="submission" date="2019-04" db="EMBL/GenBank/DDBJ databases">
        <authorList>
            <person name="Assadpour T."/>
            <person name="Ahmed J."/>
            <person name="Anderson S."/>
            <person name="Espinosa K."/>
            <person name="Gadsden T."/>
            <person name="Graham A."/>
            <person name="Hajjar W."/>
            <person name="Howard T."/>
            <person name="Lacafta O."/>
            <person name="Matney K."/>
            <person name="Matsen K."/>
            <person name="Osu J."/>
            <person name="Rupe E."/>
            <person name="Sang H."/>
            <person name="Wadi S."/>
            <person name="McNeal J."/>
            <person name="Temple L."/>
        </authorList>
    </citation>
    <scope>NUCLEOTIDE SEQUENCE [LARGE SCALE GENOMIC DNA]</scope>
</reference>
<protein>
    <submittedName>
        <fullName evidence="2">Holin</fullName>
    </submittedName>
</protein>
<evidence type="ECO:0000313" key="2">
    <source>
        <dbReference type="EMBL" id="QEM41180.1"/>
    </source>
</evidence>
<organism evidence="2 3">
    <name type="scientific">Pseudomonas phage Zuri</name>
    <dbReference type="NCBI Taxonomy" id="2604899"/>
    <lineage>
        <taxon>Viruses</taxon>
        <taxon>Duplodnaviria</taxon>
        <taxon>Heunggongvirae</taxon>
        <taxon>Uroviricota</taxon>
        <taxon>Caudoviricetes</taxon>
        <taxon>Schitoviridae</taxon>
        <taxon>Zurivirus</taxon>
        <taxon>Zurivirus zuri</taxon>
    </lineage>
</organism>
<name>A0A5C1K5F4_9CAUD</name>
<keyword evidence="1" id="KW-0472">Membrane</keyword>
<dbReference type="EMBL" id="MK863032">
    <property type="protein sequence ID" value="QEM41180.1"/>
    <property type="molecule type" value="Genomic_DNA"/>
</dbReference>
<feature type="transmembrane region" description="Helical" evidence="1">
    <location>
        <begin position="21"/>
        <end position="40"/>
    </location>
</feature>
<dbReference type="Pfam" id="PF25612">
    <property type="entry name" value="DUF7940"/>
    <property type="match status" value="1"/>
</dbReference>
<accession>A0A5C1K5F4</accession>
<gene>
    <name evidence="2" type="ORF">Zuri_87</name>
</gene>
<feature type="transmembrane region" description="Helical" evidence="1">
    <location>
        <begin position="52"/>
        <end position="70"/>
    </location>
</feature>
<proteinExistence type="predicted"/>